<feature type="domain" description="Solute-binding protein family 3/N-terminal" evidence="4">
    <location>
        <begin position="21"/>
        <end position="246"/>
    </location>
</feature>
<dbReference type="EMBL" id="BARX01000014">
    <property type="protein sequence ID" value="GAD02167.1"/>
    <property type="molecule type" value="Genomic_DNA"/>
</dbReference>
<comment type="similarity">
    <text evidence="1">Belongs to the bacterial solute-binding protein 3 family.</text>
</comment>
<evidence type="ECO:0000256" key="2">
    <source>
        <dbReference type="ARBA" id="ARBA00022729"/>
    </source>
</evidence>
<dbReference type="InterPro" id="IPR001638">
    <property type="entry name" value="Solute-binding_3/MltF_N"/>
</dbReference>
<evidence type="ECO:0000313" key="5">
    <source>
        <dbReference type="EMBL" id="GAD02167.1"/>
    </source>
</evidence>
<evidence type="ECO:0000256" key="1">
    <source>
        <dbReference type="ARBA" id="ARBA00010333"/>
    </source>
</evidence>
<evidence type="ECO:0000256" key="3">
    <source>
        <dbReference type="SAM" id="SignalP"/>
    </source>
</evidence>
<evidence type="ECO:0000313" key="6">
    <source>
        <dbReference type="Proteomes" id="UP000014461"/>
    </source>
</evidence>
<accession>R9PLC4</accession>
<feature type="chain" id="PRO_5004478722" description="Solute-binding protein family 3/N-terminal domain-containing protein" evidence="3">
    <location>
        <begin position="19"/>
        <end position="252"/>
    </location>
</feature>
<sequence>MFRTLFCLSLLIVSNQSAAESITIASGEHPPFTSQYRDDEGLINAIVKASFAAVETEVSFRYLPWQRALNSSRVGSYVATSYWAIKSERQEHFFHSEPLWYGGSVLVSLNSTGEFTSLASLKGKVVGAVRGYTYTEDFWLNGDKGLYEIEEVNSDLQNLKKLFAKRIDAFLIDRVAATTLIDRYLSPQQRAVLCISNNDVMSSSVHLLISRKTEGAAKLLESFNRGLATIVNNGQYQQIADRYPMITHGFLK</sequence>
<proteinExistence type="inferred from homology"/>
<evidence type="ECO:0000259" key="4">
    <source>
        <dbReference type="SMART" id="SM00062"/>
    </source>
</evidence>
<keyword evidence="6" id="KW-1185">Reference proteome</keyword>
<dbReference type="SMART" id="SM00062">
    <property type="entry name" value="PBPb"/>
    <property type="match status" value="1"/>
</dbReference>
<protein>
    <recommendedName>
        <fullName evidence="4">Solute-binding protein family 3/N-terminal domain-containing protein</fullName>
    </recommendedName>
</protein>
<dbReference type="Proteomes" id="UP000014461">
    <property type="component" value="Unassembled WGS sequence"/>
</dbReference>
<dbReference type="PANTHER" id="PTHR35936:SF25">
    <property type="entry name" value="ABC TRANSPORTER SUBSTRATE-BINDING PROTEIN"/>
    <property type="match status" value="1"/>
</dbReference>
<dbReference type="STRING" id="1331007.AALB_2247"/>
<dbReference type="SUPFAM" id="SSF53850">
    <property type="entry name" value="Periplasmic binding protein-like II"/>
    <property type="match status" value="1"/>
</dbReference>
<keyword evidence="2 3" id="KW-0732">Signal</keyword>
<dbReference type="Pfam" id="PF00497">
    <property type="entry name" value="SBP_bac_3"/>
    <property type="match status" value="1"/>
</dbReference>
<reference evidence="5" key="1">
    <citation type="journal article" date="2013" name="Genome Announc.">
        <title>Draft Genome Sequence of Agarivorans albus Strain MKT 106T, an Agarolytic Marine Bacterium.</title>
        <authorList>
            <person name="Yasuike M."/>
            <person name="Nakamura Y."/>
            <person name="Kai W."/>
            <person name="Fujiwara A."/>
            <person name="Fukui Y."/>
            <person name="Satomi M."/>
            <person name="Sano M."/>
        </authorList>
    </citation>
    <scope>NUCLEOTIDE SEQUENCE [LARGE SCALE GENOMIC DNA]</scope>
</reference>
<dbReference type="RefSeq" id="WP_016401935.1">
    <property type="nucleotide sequence ID" value="NZ_BARX01000014.1"/>
</dbReference>
<name>R9PLC4_AGAAL</name>
<organism evidence="5 6">
    <name type="scientific">Agarivorans albus MKT 106</name>
    <dbReference type="NCBI Taxonomy" id="1331007"/>
    <lineage>
        <taxon>Bacteria</taxon>
        <taxon>Pseudomonadati</taxon>
        <taxon>Pseudomonadota</taxon>
        <taxon>Gammaproteobacteria</taxon>
        <taxon>Alteromonadales</taxon>
        <taxon>Alteromonadaceae</taxon>
        <taxon>Agarivorans</taxon>
    </lineage>
</organism>
<dbReference type="AlphaFoldDB" id="R9PLC4"/>
<dbReference type="PANTHER" id="PTHR35936">
    <property type="entry name" value="MEMBRANE-BOUND LYTIC MUREIN TRANSGLYCOSYLASE F"/>
    <property type="match status" value="1"/>
</dbReference>
<gene>
    <name evidence="5" type="ORF">AALB_2247</name>
</gene>
<dbReference type="Gene3D" id="3.40.190.10">
    <property type="entry name" value="Periplasmic binding protein-like II"/>
    <property type="match status" value="2"/>
</dbReference>
<feature type="signal peptide" evidence="3">
    <location>
        <begin position="1"/>
        <end position="18"/>
    </location>
</feature>
<comment type="caution">
    <text evidence="5">The sequence shown here is derived from an EMBL/GenBank/DDBJ whole genome shotgun (WGS) entry which is preliminary data.</text>
</comment>